<evidence type="ECO:0000256" key="1">
    <source>
        <dbReference type="SAM" id="MobiDB-lite"/>
    </source>
</evidence>
<dbReference type="CDD" id="cd14688">
    <property type="entry name" value="bZIP_YAP"/>
    <property type="match status" value="1"/>
</dbReference>
<dbReference type="PANTHER" id="PTHR38116:SF1">
    <property type="entry name" value="BZIP DOMAIN-CONTAINING PROTEIN"/>
    <property type="match status" value="1"/>
</dbReference>
<dbReference type="OrthoDB" id="2245989at2759"/>
<evidence type="ECO:0008006" key="4">
    <source>
        <dbReference type="Google" id="ProtNLM"/>
    </source>
</evidence>
<sequence>MDSSDPHVSIGQILVRDVDDWLGVSDSRERRKIQNRRNQRASRSKKRGTAAGTGTGTGIEILQGADHHRATAAVSRSGSGSRSLPGVGGQSRSTPPSECSEILNLNAITDITDATIQLINLVKILEPSWKGNQLVMERFEAFATRSYTAHIGALNLLPSLSQFNFVKALFANMEVLGLSDEEMDDEAFSPFNKLRGPYPLEPNLTTTRFLGLPTALQPSDLQRSTLHHPWIDLLPMPALRDNILRQDVDSFDEEELCHAMRGQAPDHNPGLLVWSDPWDPTGWEVTEEFIKTWGWVIISCSDLLHSTNTWRARRGEKPLSLEWGPAS</sequence>
<feature type="compositionally biased region" description="Basic residues" evidence="1">
    <location>
        <begin position="30"/>
        <end position="48"/>
    </location>
</feature>
<dbReference type="InterPro" id="IPR021833">
    <property type="entry name" value="DUF3425"/>
</dbReference>
<gene>
    <name evidence="2" type="ORF">HYFRA_00006348</name>
</gene>
<dbReference type="PANTHER" id="PTHR38116">
    <property type="entry name" value="CHROMOSOME 7, WHOLE GENOME SHOTGUN SEQUENCE"/>
    <property type="match status" value="1"/>
</dbReference>
<dbReference type="AlphaFoldDB" id="A0A9N9KPH5"/>
<proteinExistence type="predicted"/>
<dbReference type="Pfam" id="PF11905">
    <property type="entry name" value="DUF3425"/>
    <property type="match status" value="1"/>
</dbReference>
<evidence type="ECO:0000313" key="2">
    <source>
        <dbReference type="EMBL" id="CAG8950951.1"/>
    </source>
</evidence>
<comment type="caution">
    <text evidence="2">The sequence shown here is derived from an EMBL/GenBank/DDBJ whole genome shotgun (WGS) entry which is preliminary data.</text>
</comment>
<protein>
    <recommendedName>
        <fullName evidence="4">BZIP domain-containing protein</fullName>
    </recommendedName>
</protein>
<feature type="compositionally biased region" description="Low complexity" evidence="1">
    <location>
        <begin position="74"/>
        <end position="85"/>
    </location>
</feature>
<evidence type="ECO:0000313" key="3">
    <source>
        <dbReference type="Proteomes" id="UP000696280"/>
    </source>
</evidence>
<name>A0A9N9KPH5_9HELO</name>
<dbReference type="Proteomes" id="UP000696280">
    <property type="component" value="Unassembled WGS sequence"/>
</dbReference>
<dbReference type="EMBL" id="CAJVRL010000039">
    <property type="protein sequence ID" value="CAG8950951.1"/>
    <property type="molecule type" value="Genomic_DNA"/>
</dbReference>
<reference evidence="2" key="1">
    <citation type="submission" date="2021-07" db="EMBL/GenBank/DDBJ databases">
        <authorList>
            <person name="Durling M."/>
        </authorList>
    </citation>
    <scope>NUCLEOTIDE SEQUENCE</scope>
</reference>
<keyword evidence="3" id="KW-1185">Reference proteome</keyword>
<organism evidence="2 3">
    <name type="scientific">Hymenoscyphus fraxineus</name>
    <dbReference type="NCBI Taxonomy" id="746836"/>
    <lineage>
        <taxon>Eukaryota</taxon>
        <taxon>Fungi</taxon>
        <taxon>Dikarya</taxon>
        <taxon>Ascomycota</taxon>
        <taxon>Pezizomycotina</taxon>
        <taxon>Leotiomycetes</taxon>
        <taxon>Helotiales</taxon>
        <taxon>Helotiaceae</taxon>
        <taxon>Hymenoscyphus</taxon>
    </lineage>
</organism>
<feature type="region of interest" description="Disordered" evidence="1">
    <location>
        <begin position="29"/>
        <end position="98"/>
    </location>
</feature>
<accession>A0A9N9KPH5</accession>